<dbReference type="SUPFAM" id="SSF52540">
    <property type="entry name" value="P-loop containing nucleoside triphosphate hydrolases"/>
    <property type="match status" value="1"/>
</dbReference>
<evidence type="ECO:0000256" key="7">
    <source>
        <dbReference type="SAM" id="Coils"/>
    </source>
</evidence>
<comment type="caution">
    <text evidence="9">The sequence shown here is derived from an EMBL/GenBank/DDBJ whole genome shotgun (WGS) entry which is preliminary data.</text>
</comment>
<dbReference type="InterPro" id="IPR027640">
    <property type="entry name" value="Kinesin-like_fam"/>
</dbReference>
<evidence type="ECO:0000256" key="5">
    <source>
        <dbReference type="ARBA" id="ARBA00023175"/>
    </source>
</evidence>
<dbReference type="Proteomes" id="UP000187209">
    <property type="component" value="Unassembled WGS sequence"/>
</dbReference>
<evidence type="ECO:0000313" key="9">
    <source>
        <dbReference type="EMBL" id="OMJ87417.1"/>
    </source>
</evidence>
<dbReference type="GO" id="GO:0007018">
    <property type="term" value="P:microtubule-based movement"/>
    <property type="evidence" value="ECO:0007669"/>
    <property type="project" value="InterPro"/>
</dbReference>
<accession>A0A1R2CEG2</accession>
<dbReference type="InterPro" id="IPR027417">
    <property type="entry name" value="P-loop_NTPase"/>
</dbReference>
<proteinExistence type="inferred from homology"/>
<dbReference type="CDD" id="cd00106">
    <property type="entry name" value="KISc"/>
    <property type="match status" value="1"/>
</dbReference>
<evidence type="ECO:0000313" key="10">
    <source>
        <dbReference type="Proteomes" id="UP000187209"/>
    </source>
</evidence>
<dbReference type="InterPro" id="IPR001752">
    <property type="entry name" value="Kinesin_motor_dom"/>
</dbReference>
<dbReference type="GO" id="GO:0005524">
    <property type="term" value="F:ATP binding"/>
    <property type="evidence" value="ECO:0007669"/>
    <property type="project" value="UniProtKB-UniRule"/>
</dbReference>
<keyword evidence="10" id="KW-1185">Reference proteome</keyword>
<evidence type="ECO:0000256" key="2">
    <source>
        <dbReference type="ARBA" id="ARBA00022741"/>
    </source>
</evidence>
<evidence type="ECO:0000256" key="4">
    <source>
        <dbReference type="ARBA" id="ARBA00023054"/>
    </source>
</evidence>
<feature type="coiled-coil region" evidence="7">
    <location>
        <begin position="444"/>
        <end position="922"/>
    </location>
</feature>
<name>A0A1R2CEG2_9CILI</name>
<evidence type="ECO:0000256" key="6">
    <source>
        <dbReference type="PROSITE-ProRule" id="PRU00283"/>
    </source>
</evidence>
<evidence type="ECO:0000259" key="8">
    <source>
        <dbReference type="PROSITE" id="PS50067"/>
    </source>
</evidence>
<keyword evidence="3 6" id="KW-0067">ATP-binding</keyword>
<sequence length="1023" mass="116434">MEAVIVVARFRGAESGDDDFGDWRLTDNTIKHVEKHHEFNFDSVLNPSRTQAELYEAAGRKIINFFCDGYNATIFAYGQSGSGKTFSMLGPETVTETLVNKSEVIPPDVEALFGITPRATFHIFENIRAGEAKGTKYELHISYIEVYNEMINDILTCPPGQNLKLREFPGSGMRIIDVHEDIALTAEAVFEGISAGTANRIVCSTGQNARSSRSHTVFILSLKQTLIDGTVKSSKINLVDLAGSEKLSKTGAEGQALKEAQKINLSLTTLGRCIKALTCGGGEHVPYRESKLTLILKESLSGAAMTVLIVTGSMRKVHQEETIGTMQFAERAKMVKTSAKSNSKRSYEELERLVDKLTQEVSAIKKALQLGGTLPTELPSEISEAPAEPKAMTAALSIEYEELKQKYQTLDESSLRQIDELKHILERAETKMGNPEFIAIQEEIESFKIRLEEGTEQIKILEQEKLDENTIFQEKLIEIQQSIDQAKAKFEETKGEISENHNKLEKIQETLREKDSEIFKLSQRSHKLSENKKKYKQEIKKFKDMIEAGSSKSLEAQQEMLKYSEMLQEAQNAKKDTEKIIDDIIKKSEPLVKEIAELEAREAIFTEEIINLKSDLENYAKKSKKMASRVEKHDSELKVLEFEYLQQKEEIISKKNELDQELRKLQIELESLNKSQAELTSEEAKENYVREVLSIYESQLSSIKSETNQVQLHIEDLEREYHKQAASNTLLVSENEELKKNILEALEKQQKLEKSLEEEKSLKDKTFAELKSIEESQQRLIEEAEARVKKDMNVKIQAFVIQEEEMKVEVEKKELELARFKEAIEMEANKVNDELAIVKKALRDNEKEVASIHEDYLLKEEQVSEENSAIERTIKEKNAKIEKLKETILMQEAKIKNCHLQIEKLEADVKHKISERDTERKNSIIRQTIIPKRGTIFNKASGAPPPEDKGKLPGFILRKTDNKFLNDAIREAETLAKSEYALSAFKVEYEFQAIKALYGNLDDTVMKKKENDVIIEADEDKED</sequence>
<dbReference type="InterPro" id="IPR036961">
    <property type="entry name" value="Kinesin_motor_dom_sf"/>
</dbReference>
<organism evidence="9 10">
    <name type="scientific">Stentor coeruleus</name>
    <dbReference type="NCBI Taxonomy" id="5963"/>
    <lineage>
        <taxon>Eukaryota</taxon>
        <taxon>Sar</taxon>
        <taxon>Alveolata</taxon>
        <taxon>Ciliophora</taxon>
        <taxon>Postciliodesmatophora</taxon>
        <taxon>Heterotrichea</taxon>
        <taxon>Heterotrichida</taxon>
        <taxon>Stentoridae</taxon>
        <taxon>Stentor</taxon>
    </lineage>
</organism>
<dbReference type="GO" id="GO:0003777">
    <property type="term" value="F:microtubule motor activity"/>
    <property type="evidence" value="ECO:0007669"/>
    <property type="project" value="InterPro"/>
</dbReference>
<reference evidence="9 10" key="1">
    <citation type="submission" date="2016-11" db="EMBL/GenBank/DDBJ databases">
        <title>The macronuclear genome of Stentor coeruleus: a giant cell with tiny introns.</title>
        <authorList>
            <person name="Slabodnick M."/>
            <person name="Ruby J.G."/>
            <person name="Reiff S.B."/>
            <person name="Swart E.C."/>
            <person name="Gosai S."/>
            <person name="Prabakaran S."/>
            <person name="Witkowska E."/>
            <person name="Larue G.E."/>
            <person name="Fisher S."/>
            <person name="Freeman R.M."/>
            <person name="Gunawardena J."/>
            <person name="Chu W."/>
            <person name="Stover N.A."/>
            <person name="Gregory B.D."/>
            <person name="Nowacki M."/>
            <person name="Derisi J."/>
            <person name="Roy S.W."/>
            <person name="Marshall W.F."/>
            <person name="Sood P."/>
        </authorList>
    </citation>
    <scope>NUCLEOTIDE SEQUENCE [LARGE SCALE GENOMIC DNA]</scope>
    <source>
        <strain evidence="9">WM001</strain>
    </source>
</reference>
<gene>
    <name evidence="9" type="ORF">SteCoe_10834</name>
</gene>
<dbReference type="PANTHER" id="PTHR47968:SF36">
    <property type="entry name" value="KINESIN HEAVY CHAIN ISOFORM X1"/>
    <property type="match status" value="1"/>
</dbReference>
<dbReference type="PRINTS" id="PR00380">
    <property type="entry name" value="KINESINHEAVY"/>
</dbReference>
<keyword evidence="2 6" id="KW-0547">Nucleotide-binding</keyword>
<dbReference type="PANTHER" id="PTHR47968">
    <property type="entry name" value="CENTROMERE PROTEIN E"/>
    <property type="match status" value="1"/>
</dbReference>
<comment type="similarity">
    <text evidence="6">Belongs to the TRAFAC class myosin-kinesin ATPase superfamily. Kinesin family.</text>
</comment>
<dbReference type="EMBL" id="MPUH01000177">
    <property type="protein sequence ID" value="OMJ87417.1"/>
    <property type="molecule type" value="Genomic_DNA"/>
</dbReference>
<protein>
    <recommendedName>
        <fullName evidence="8">Kinesin motor domain-containing protein</fullName>
    </recommendedName>
</protein>
<evidence type="ECO:0000256" key="3">
    <source>
        <dbReference type="ARBA" id="ARBA00022840"/>
    </source>
</evidence>
<dbReference type="InterPro" id="IPR019821">
    <property type="entry name" value="Kinesin_motor_CS"/>
</dbReference>
<dbReference type="AlphaFoldDB" id="A0A1R2CEG2"/>
<feature type="coiled-coil region" evidence="7">
    <location>
        <begin position="340"/>
        <end position="367"/>
    </location>
</feature>
<feature type="binding site" evidence="6">
    <location>
        <begin position="78"/>
        <end position="85"/>
    </location>
    <ligand>
        <name>ATP</name>
        <dbReference type="ChEBI" id="CHEBI:30616"/>
    </ligand>
</feature>
<dbReference type="PROSITE" id="PS50067">
    <property type="entry name" value="KINESIN_MOTOR_2"/>
    <property type="match status" value="1"/>
</dbReference>
<dbReference type="Gene3D" id="3.40.850.10">
    <property type="entry name" value="Kinesin motor domain"/>
    <property type="match status" value="1"/>
</dbReference>
<dbReference type="SMART" id="SM00129">
    <property type="entry name" value="KISc"/>
    <property type="match status" value="1"/>
</dbReference>
<keyword evidence="4 7" id="KW-0175">Coiled coil</keyword>
<dbReference type="GO" id="GO:0005874">
    <property type="term" value="C:microtubule"/>
    <property type="evidence" value="ECO:0007669"/>
    <property type="project" value="UniProtKB-KW"/>
</dbReference>
<keyword evidence="1" id="KW-0493">Microtubule</keyword>
<dbReference type="Pfam" id="PF00225">
    <property type="entry name" value="Kinesin"/>
    <property type="match status" value="1"/>
</dbReference>
<dbReference type="PROSITE" id="PS00411">
    <property type="entry name" value="KINESIN_MOTOR_1"/>
    <property type="match status" value="1"/>
</dbReference>
<evidence type="ECO:0000256" key="1">
    <source>
        <dbReference type="ARBA" id="ARBA00022701"/>
    </source>
</evidence>
<keyword evidence="5 6" id="KW-0505">Motor protein</keyword>
<dbReference type="GO" id="GO:0008017">
    <property type="term" value="F:microtubule binding"/>
    <property type="evidence" value="ECO:0007669"/>
    <property type="project" value="InterPro"/>
</dbReference>
<feature type="domain" description="Kinesin motor" evidence="8">
    <location>
        <begin position="3"/>
        <end position="335"/>
    </location>
</feature>
<dbReference type="OrthoDB" id="313375at2759"/>